<gene>
    <name evidence="2" type="ORF">COLO4_35240</name>
</gene>
<dbReference type="Proteomes" id="UP000187203">
    <property type="component" value="Unassembled WGS sequence"/>
</dbReference>
<proteinExistence type="predicted"/>
<comment type="caution">
    <text evidence="2">The sequence shown here is derived from an EMBL/GenBank/DDBJ whole genome shotgun (WGS) entry which is preliminary data.</text>
</comment>
<dbReference type="EMBL" id="AWUE01022517">
    <property type="protein sequence ID" value="OMO57612.1"/>
    <property type="molecule type" value="Genomic_DNA"/>
</dbReference>
<protein>
    <submittedName>
        <fullName evidence="2">ATP binding protein</fullName>
    </submittedName>
</protein>
<evidence type="ECO:0000313" key="3">
    <source>
        <dbReference type="Proteomes" id="UP000187203"/>
    </source>
</evidence>
<feature type="region of interest" description="Disordered" evidence="1">
    <location>
        <begin position="15"/>
        <end position="36"/>
    </location>
</feature>
<sequence>MRFNLQIPSQYIKTTPNMEKEKIQDASLPKSSATTDAKKEKRYTRYYWSEADHDDEDFKQVRRPNNFGLNETTEPALDLNKFRKMSLKENLRR</sequence>
<evidence type="ECO:0000256" key="1">
    <source>
        <dbReference type="SAM" id="MobiDB-lite"/>
    </source>
</evidence>
<evidence type="ECO:0000313" key="2">
    <source>
        <dbReference type="EMBL" id="OMO57612.1"/>
    </source>
</evidence>
<name>A0A1R3GHR1_9ROSI</name>
<keyword evidence="3" id="KW-1185">Reference proteome</keyword>
<organism evidence="2 3">
    <name type="scientific">Corchorus olitorius</name>
    <dbReference type="NCBI Taxonomy" id="93759"/>
    <lineage>
        <taxon>Eukaryota</taxon>
        <taxon>Viridiplantae</taxon>
        <taxon>Streptophyta</taxon>
        <taxon>Embryophyta</taxon>
        <taxon>Tracheophyta</taxon>
        <taxon>Spermatophyta</taxon>
        <taxon>Magnoliopsida</taxon>
        <taxon>eudicotyledons</taxon>
        <taxon>Gunneridae</taxon>
        <taxon>Pentapetalae</taxon>
        <taxon>rosids</taxon>
        <taxon>malvids</taxon>
        <taxon>Malvales</taxon>
        <taxon>Malvaceae</taxon>
        <taxon>Grewioideae</taxon>
        <taxon>Apeibeae</taxon>
        <taxon>Corchorus</taxon>
    </lineage>
</organism>
<reference evidence="3" key="1">
    <citation type="submission" date="2013-09" db="EMBL/GenBank/DDBJ databases">
        <title>Corchorus olitorius genome sequencing.</title>
        <authorList>
            <person name="Alam M."/>
            <person name="Haque M.S."/>
            <person name="Islam M.S."/>
            <person name="Emdad E.M."/>
            <person name="Islam M.M."/>
            <person name="Ahmed B."/>
            <person name="Halim A."/>
            <person name="Hossen Q.M.M."/>
            <person name="Hossain M.Z."/>
            <person name="Ahmed R."/>
            <person name="Khan M.M."/>
            <person name="Islam R."/>
            <person name="Rashid M.M."/>
            <person name="Khan S.A."/>
            <person name="Rahman M.S."/>
            <person name="Alam M."/>
            <person name="Yahiya A.S."/>
            <person name="Khan M.S."/>
            <person name="Azam M.S."/>
            <person name="Haque T."/>
            <person name="Lashkar M.Z.H."/>
            <person name="Akhand A.I."/>
            <person name="Morshed G."/>
            <person name="Roy S."/>
            <person name="Uddin K.S."/>
            <person name="Rabeya T."/>
            <person name="Hossain A.S."/>
            <person name="Chowdhury A."/>
            <person name="Snigdha A.R."/>
            <person name="Mortoza M.S."/>
            <person name="Matin S.A."/>
            <person name="Hoque S.M.E."/>
            <person name="Islam M.K."/>
            <person name="Roy D.K."/>
            <person name="Haider R."/>
            <person name="Moosa M.M."/>
            <person name="Elias S.M."/>
            <person name="Hasan A.M."/>
            <person name="Jahan S."/>
            <person name="Shafiuddin M."/>
            <person name="Mahmood N."/>
            <person name="Shommy N.S."/>
        </authorList>
    </citation>
    <scope>NUCLEOTIDE SEQUENCE [LARGE SCALE GENOMIC DNA]</scope>
    <source>
        <strain evidence="3">cv. O-4</strain>
    </source>
</reference>
<dbReference type="AlphaFoldDB" id="A0A1R3GHR1"/>
<accession>A0A1R3GHR1</accession>